<name>A0A8J7J0V2_9FLAO</name>
<accession>A0A8J7J0V2</accession>
<evidence type="ECO:0000313" key="2">
    <source>
        <dbReference type="Proteomes" id="UP000610931"/>
    </source>
</evidence>
<dbReference type="EMBL" id="JAELVQ010000005">
    <property type="protein sequence ID" value="MBJ6367507.1"/>
    <property type="molecule type" value="Genomic_DNA"/>
</dbReference>
<comment type="caution">
    <text evidence="1">The sequence shown here is derived from an EMBL/GenBank/DDBJ whole genome shotgun (WGS) entry which is preliminary data.</text>
</comment>
<dbReference type="RefSeq" id="WP_199114233.1">
    <property type="nucleotide sequence ID" value="NZ_JAELVQ010000005.1"/>
</dbReference>
<organism evidence="1 2">
    <name type="scientific">Snuella sedimenti</name>
    <dbReference type="NCBI Taxonomy" id="2798802"/>
    <lineage>
        <taxon>Bacteria</taxon>
        <taxon>Pseudomonadati</taxon>
        <taxon>Bacteroidota</taxon>
        <taxon>Flavobacteriia</taxon>
        <taxon>Flavobacteriales</taxon>
        <taxon>Flavobacteriaceae</taxon>
        <taxon>Snuella</taxon>
    </lineage>
</organism>
<reference evidence="1" key="1">
    <citation type="submission" date="2020-12" db="EMBL/GenBank/DDBJ databases">
        <title>Snuella sp. nov., isolated from sediment in Incheon.</title>
        <authorList>
            <person name="Kim W."/>
        </authorList>
    </citation>
    <scope>NUCLEOTIDE SEQUENCE</scope>
    <source>
        <strain evidence="1">CAU 1569</strain>
    </source>
</reference>
<proteinExistence type="predicted"/>
<gene>
    <name evidence="1" type="ORF">JF259_05340</name>
</gene>
<dbReference type="Proteomes" id="UP000610931">
    <property type="component" value="Unassembled WGS sequence"/>
</dbReference>
<dbReference type="AlphaFoldDB" id="A0A8J7J0V2"/>
<evidence type="ECO:0000313" key="1">
    <source>
        <dbReference type="EMBL" id="MBJ6367507.1"/>
    </source>
</evidence>
<protein>
    <submittedName>
        <fullName evidence="1">Uncharacterized protein</fullName>
    </submittedName>
</protein>
<keyword evidence="2" id="KW-1185">Reference proteome</keyword>
<sequence>MGYELNIQKEEENNKISKQEWIDYMESDPEFERIEEISADLGDNEVLTIATPGGLWKSDKGEIPFTFSEKYGEITVKSPEHWIIEKMISIAQNLNAEVIGEEGEKYDEEYLNDPFGNPFENESSSNEKKWWQFWK</sequence>